<evidence type="ECO:0000313" key="15">
    <source>
        <dbReference type="EMBL" id="AMB98975.1"/>
    </source>
</evidence>
<dbReference type="PROSITE" id="PS01153">
    <property type="entry name" value="NOL1_NOP2_SUN"/>
    <property type="match status" value="1"/>
</dbReference>
<reference evidence="16" key="2">
    <citation type="submission" date="2016-01" db="EMBL/GenBank/DDBJ databases">
        <title>Six Aerococcus type strain genome sequencing and assembly using PacBio and Illumina Hiseq.</title>
        <authorList>
            <person name="Carkaci D."/>
            <person name="Dargis R."/>
            <person name="Nielsen X.C."/>
            <person name="Skovgaard O."/>
            <person name="Fuursted K."/>
            <person name="Christensen J.J."/>
        </authorList>
    </citation>
    <scope>NUCLEOTIDE SEQUENCE [LARGE SCALE GENOMIC DNA]</scope>
    <source>
        <strain evidence="16">CCUG42038B</strain>
    </source>
</reference>
<dbReference type="Pfam" id="PF01189">
    <property type="entry name" value="Methyltr_RsmB-F"/>
    <property type="match status" value="1"/>
</dbReference>
<dbReference type="InterPro" id="IPR001678">
    <property type="entry name" value="MeTrfase_RsmB-F_NOP2_dom"/>
</dbReference>
<evidence type="ECO:0000256" key="13">
    <source>
        <dbReference type="ARBA" id="ARBA00047283"/>
    </source>
</evidence>
<keyword evidence="5" id="KW-0963">Cytoplasm</keyword>
<organism evidence="15 16">
    <name type="scientific">Aerococcus urinaehominis</name>
    <dbReference type="NCBI Taxonomy" id="128944"/>
    <lineage>
        <taxon>Bacteria</taxon>
        <taxon>Bacillati</taxon>
        <taxon>Bacillota</taxon>
        <taxon>Bacilli</taxon>
        <taxon>Lactobacillales</taxon>
        <taxon>Aerococcaceae</taxon>
        <taxon>Aerococcus</taxon>
    </lineage>
</organism>
<evidence type="ECO:0000256" key="9">
    <source>
        <dbReference type="ARBA" id="ARBA00022691"/>
    </source>
</evidence>
<dbReference type="Gene3D" id="3.40.50.150">
    <property type="entry name" value="Vaccinia Virus protein VP39"/>
    <property type="match status" value="1"/>
</dbReference>
<protein>
    <recommendedName>
        <fullName evidence="4">16S rRNA (cytosine(967)-C(5))-methyltransferase</fullName>
        <ecNumber evidence="4">2.1.1.176</ecNumber>
    </recommendedName>
    <alternativeName>
        <fullName evidence="11">16S rRNA m5C967 methyltransferase</fullName>
    </alternativeName>
    <alternativeName>
        <fullName evidence="12">rRNA (cytosine-C(5)-)-methyltransferase RsmB</fullName>
    </alternativeName>
</protein>
<evidence type="ECO:0000256" key="12">
    <source>
        <dbReference type="ARBA" id="ARBA00031088"/>
    </source>
</evidence>
<dbReference type="OrthoDB" id="9810297at2"/>
<evidence type="ECO:0000256" key="8">
    <source>
        <dbReference type="ARBA" id="ARBA00022679"/>
    </source>
</evidence>
<keyword evidence="6" id="KW-0698">rRNA processing</keyword>
<keyword evidence="10 14" id="KW-0694">RNA-binding</keyword>
<dbReference type="InterPro" id="IPR049560">
    <property type="entry name" value="MeTrfase_RsmB-F_NOP2_cat"/>
</dbReference>
<dbReference type="CDD" id="cd02440">
    <property type="entry name" value="AdoMet_MTases"/>
    <property type="match status" value="1"/>
</dbReference>
<dbReference type="GO" id="GO:0006355">
    <property type="term" value="P:regulation of DNA-templated transcription"/>
    <property type="evidence" value="ECO:0007669"/>
    <property type="project" value="InterPro"/>
</dbReference>
<evidence type="ECO:0000256" key="4">
    <source>
        <dbReference type="ARBA" id="ARBA00012140"/>
    </source>
</evidence>
<dbReference type="SUPFAM" id="SSF53335">
    <property type="entry name" value="S-adenosyl-L-methionine-dependent methyltransferases"/>
    <property type="match status" value="1"/>
</dbReference>
<dbReference type="GO" id="GO:0005737">
    <property type="term" value="C:cytoplasm"/>
    <property type="evidence" value="ECO:0007669"/>
    <property type="project" value="UniProtKB-SubCell"/>
</dbReference>
<dbReference type="GO" id="GO:0008649">
    <property type="term" value="F:rRNA methyltransferase activity"/>
    <property type="evidence" value="ECO:0007669"/>
    <property type="project" value="InterPro"/>
</dbReference>
<evidence type="ECO:0000256" key="14">
    <source>
        <dbReference type="PROSITE-ProRule" id="PRU01023"/>
    </source>
</evidence>
<keyword evidence="8 14" id="KW-0808">Transferase</keyword>
<evidence type="ECO:0000256" key="5">
    <source>
        <dbReference type="ARBA" id="ARBA00022490"/>
    </source>
</evidence>
<feature type="binding site" evidence="14">
    <location>
        <position position="290"/>
    </location>
    <ligand>
        <name>S-adenosyl-L-methionine</name>
        <dbReference type="ChEBI" id="CHEBI:59789"/>
    </ligand>
</feature>
<keyword evidence="7 14" id="KW-0489">Methyltransferase</keyword>
<dbReference type="EMBL" id="CP014163">
    <property type="protein sequence ID" value="AMB98975.1"/>
    <property type="molecule type" value="Genomic_DNA"/>
</dbReference>
<evidence type="ECO:0000256" key="10">
    <source>
        <dbReference type="ARBA" id="ARBA00022884"/>
    </source>
</evidence>
<sequence length="455" mass="51132">MTQSIRESARYLAMVDLVAINQGAFSDQVVNQRLKGHHFSDPDRRLYTRLVYGTTQYRLPLTAIFKDLVAKPKGVKSWLKQLILMSLYQFYYMDQVPDHAVVDEAVKITKKRGNYQLSRFTNGVLRNARRQYPDLASFLASQAQDWLTQSQLKYSIPATWVTYFERRFGRDQAELVMASFNQDSHLTIRVNQHDWPQETSIIKDLTDQGLELEASPLTAHCYRIGRGNVSQTPAFLAGQITIQDESAALAVEVMAPQAGERVLDLCAAPGGKTVQMAERVGSDGQVMAQDIASDKLALIVENLKRMGVADQVALSQGDARQASHKYPAESFDRILVDAPCSGIGLFRRKPDTKYRKELADLSSLQDIQLEILQEAVKLLKKDGILTYSTCTITAEENQQVVERILDQVDQLQPQPLPGELMNDQVKRALTSSSSLEILPHYVSSDGFFIANFIKK</sequence>
<name>A0A0X8FKH5_9LACT</name>
<feature type="active site" description="Nucleophile" evidence="14">
    <location>
        <position position="390"/>
    </location>
</feature>
<dbReference type="NCBIfam" id="TIGR00563">
    <property type="entry name" value="rsmB"/>
    <property type="match status" value="1"/>
</dbReference>
<dbReference type="PROSITE" id="PS51686">
    <property type="entry name" value="SAM_MT_RSMB_NOP"/>
    <property type="match status" value="1"/>
</dbReference>
<evidence type="ECO:0000256" key="6">
    <source>
        <dbReference type="ARBA" id="ARBA00022552"/>
    </source>
</evidence>
<keyword evidence="16" id="KW-1185">Reference proteome</keyword>
<evidence type="ECO:0000256" key="11">
    <source>
        <dbReference type="ARBA" id="ARBA00030399"/>
    </source>
</evidence>
<comment type="similarity">
    <text evidence="3 14">Belongs to the class I-like SAM-binding methyltransferase superfamily. RsmB/NOP family.</text>
</comment>
<dbReference type="InterPro" id="IPR023267">
    <property type="entry name" value="RCMT"/>
</dbReference>
<comment type="function">
    <text evidence="1">Specifically methylates the cytosine at position 967 (m5C967) of 16S rRNA.</text>
</comment>
<dbReference type="InterPro" id="IPR018314">
    <property type="entry name" value="RsmB/NOL1/NOP2-like_CS"/>
</dbReference>
<dbReference type="SUPFAM" id="SSF48013">
    <property type="entry name" value="NusB-like"/>
    <property type="match status" value="1"/>
</dbReference>
<dbReference type="EC" id="2.1.1.176" evidence="4"/>
<reference evidence="15 16" key="1">
    <citation type="journal article" date="2016" name="Genome Announc.">
        <title>Complete Genome Sequences of Aerococcus christensenii CCUG 28831T, Aerococcus sanguinicola CCUG 43001T, Aerococcus urinae CCUG 36881T, Aerococcus urinaeequi CCUG 28094T, Aerococcus urinaehominis CCUG 42038 BT, and Aerococcus viridans CCUG 4311T.</title>
        <authorList>
            <person name="Carkaci D."/>
            <person name="Dargis R."/>
            <person name="Nielsen X.C."/>
            <person name="Skovgaard O."/>
            <person name="Fuursted K."/>
            <person name="Christensen J.J."/>
        </authorList>
    </citation>
    <scope>NUCLEOTIDE SEQUENCE [LARGE SCALE GENOMIC DNA]</scope>
    <source>
        <strain evidence="15 16">CCUG42038B</strain>
    </source>
</reference>
<dbReference type="PANTHER" id="PTHR22807:SF53">
    <property type="entry name" value="RIBOSOMAL RNA SMALL SUBUNIT METHYLTRANSFERASE B-RELATED"/>
    <property type="match status" value="1"/>
</dbReference>
<evidence type="ECO:0000256" key="1">
    <source>
        <dbReference type="ARBA" id="ARBA00002724"/>
    </source>
</evidence>
<keyword evidence="9 14" id="KW-0949">S-adenosyl-L-methionine</keyword>
<comment type="subcellular location">
    <subcellularLocation>
        <location evidence="2">Cytoplasm</location>
    </subcellularLocation>
</comment>
<dbReference type="Gene3D" id="3.30.70.1170">
    <property type="entry name" value="Sun protein, domain 3"/>
    <property type="match status" value="1"/>
</dbReference>
<dbReference type="Gene3D" id="1.10.940.10">
    <property type="entry name" value="NusB-like"/>
    <property type="match status" value="1"/>
</dbReference>
<comment type="catalytic activity">
    <reaction evidence="13">
        <text>cytidine(967) in 16S rRNA + S-adenosyl-L-methionine = 5-methylcytidine(967) in 16S rRNA + S-adenosyl-L-homocysteine + H(+)</text>
        <dbReference type="Rhea" id="RHEA:42748"/>
        <dbReference type="Rhea" id="RHEA-COMP:10219"/>
        <dbReference type="Rhea" id="RHEA-COMP:10220"/>
        <dbReference type="ChEBI" id="CHEBI:15378"/>
        <dbReference type="ChEBI" id="CHEBI:57856"/>
        <dbReference type="ChEBI" id="CHEBI:59789"/>
        <dbReference type="ChEBI" id="CHEBI:74483"/>
        <dbReference type="ChEBI" id="CHEBI:82748"/>
        <dbReference type="EC" id="2.1.1.176"/>
    </reaction>
</comment>
<evidence type="ECO:0000256" key="3">
    <source>
        <dbReference type="ARBA" id="ARBA00007494"/>
    </source>
</evidence>
<dbReference type="InterPro" id="IPR004573">
    <property type="entry name" value="rRNA_ssu_MeTfrase_B"/>
</dbReference>
<accession>A0A0X8FKH5</accession>
<dbReference type="InterPro" id="IPR035926">
    <property type="entry name" value="NusB-like_sf"/>
</dbReference>
<evidence type="ECO:0000256" key="2">
    <source>
        <dbReference type="ARBA" id="ARBA00004496"/>
    </source>
</evidence>
<feature type="binding site" evidence="14">
    <location>
        <position position="318"/>
    </location>
    <ligand>
        <name>S-adenosyl-L-methionine</name>
        <dbReference type="ChEBI" id="CHEBI:59789"/>
    </ligand>
</feature>
<dbReference type="KEGG" id="auh:AWM75_02720"/>
<feature type="binding site" evidence="14">
    <location>
        <position position="337"/>
    </location>
    <ligand>
        <name>S-adenosyl-L-methionine</name>
        <dbReference type="ChEBI" id="CHEBI:59789"/>
    </ligand>
</feature>
<dbReference type="RefSeq" id="WP_067977928.1">
    <property type="nucleotide sequence ID" value="NZ_CP014163.1"/>
</dbReference>
<gene>
    <name evidence="15" type="ORF">AWM75_02720</name>
</gene>
<dbReference type="PANTHER" id="PTHR22807">
    <property type="entry name" value="NOP2 YEAST -RELATED NOL1/NOP2/FMU SUN DOMAIN-CONTAINING"/>
    <property type="match status" value="1"/>
</dbReference>
<dbReference type="AlphaFoldDB" id="A0A0X8FKH5"/>
<dbReference type="FunFam" id="3.40.50.150:FF:000022">
    <property type="entry name" value="Ribosomal RNA small subunit methyltransferase B"/>
    <property type="match status" value="1"/>
</dbReference>
<dbReference type="Proteomes" id="UP000062260">
    <property type="component" value="Chromosome"/>
</dbReference>
<proteinExistence type="inferred from homology"/>
<dbReference type="Pfam" id="PF01029">
    <property type="entry name" value="NusB"/>
    <property type="match status" value="1"/>
</dbReference>
<dbReference type="GO" id="GO:0003723">
    <property type="term" value="F:RNA binding"/>
    <property type="evidence" value="ECO:0007669"/>
    <property type="project" value="UniProtKB-UniRule"/>
</dbReference>
<dbReference type="InterPro" id="IPR006027">
    <property type="entry name" value="NusB_RsmB_TIM44"/>
</dbReference>
<feature type="binding site" evidence="14">
    <location>
        <begin position="266"/>
        <end position="272"/>
    </location>
    <ligand>
        <name>S-adenosyl-L-methionine</name>
        <dbReference type="ChEBI" id="CHEBI:59789"/>
    </ligand>
</feature>
<dbReference type="STRING" id="128944.AWM75_02720"/>
<evidence type="ECO:0000256" key="7">
    <source>
        <dbReference type="ARBA" id="ARBA00022603"/>
    </source>
</evidence>
<dbReference type="NCBIfam" id="NF011494">
    <property type="entry name" value="PRK14902.1"/>
    <property type="match status" value="1"/>
</dbReference>
<dbReference type="InterPro" id="IPR029063">
    <property type="entry name" value="SAM-dependent_MTases_sf"/>
</dbReference>
<dbReference type="PRINTS" id="PR02008">
    <property type="entry name" value="RCMTFAMILY"/>
</dbReference>
<evidence type="ECO:0000313" key="16">
    <source>
        <dbReference type="Proteomes" id="UP000062260"/>
    </source>
</evidence>